<dbReference type="Pfam" id="PF05979">
    <property type="entry name" value="DUF896"/>
    <property type="match status" value="1"/>
</dbReference>
<dbReference type="STRING" id="887929.HMP0721_0847"/>
<dbReference type="InterPro" id="IPR009242">
    <property type="entry name" value="DUF896"/>
</dbReference>
<gene>
    <name evidence="4" type="ORF">HMP0721_0847</name>
</gene>
<evidence type="ECO:0000313" key="5">
    <source>
        <dbReference type="Proteomes" id="UP000004754"/>
    </source>
</evidence>
<proteinExistence type="inferred from homology"/>
<keyword evidence="5" id="KW-1185">Reference proteome</keyword>
<comment type="similarity">
    <text evidence="2">Belongs to the UPF0291 family.</text>
</comment>
<dbReference type="HOGENOM" id="CLU_173137_2_0_9"/>
<dbReference type="Proteomes" id="UP000004754">
    <property type="component" value="Unassembled WGS sequence"/>
</dbReference>
<dbReference type="OrthoDB" id="390105at2"/>
<feature type="region of interest" description="Disordered" evidence="3">
    <location>
        <begin position="1"/>
        <end position="28"/>
    </location>
</feature>
<dbReference type="PANTHER" id="PTHR37300:SF1">
    <property type="entry name" value="UPF0291 PROTEIN YNZC"/>
    <property type="match status" value="1"/>
</dbReference>
<dbReference type="EMBL" id="AEQN01000014">
    <property type="protein sequence ID" value="EFV02081.1"/>
    <property type="molecule type" value="Genomic_DNA"/>
</dbReference>
<keyword evidence="1 2" id="KW-0963">Cytoplasm</keyword>
<name>E6MFT6_9FIRM</name>
<protein>
    <recommendedName>
        <fullName evidence="2">UPF0291 protein HMP0721_0847</fullName>
    </recommendedName>
</protein>
<evidence type="ECO:0000313" key="4">
    <source>
        <dbReference type="EMBL" id="EFV02081.1"/>
    </source>
</evidence>
<sequence>MTNGQLARINALAEKQRSPEGLTPEEKAEQTALRKAYIAGFRQNLKAQLDNIVFVDPKPESKYTPEERTHVEALSAKLRREYEEQQQH</sequence>
<dbReference type="eggNOG" id="COG4224">
    <property type="taxonomic scope" value="Bacteria"/>
</dbReference>
<evidence type="ECO:0000256" key="3">
    <source>
        <dbReference type="SAM" id="MobiDB-lite"/>
    </source>
</evidence>
<dbReference type="AlphaFoldDB" id="E6MFT6"/>
<dbReference type="PANTHER" id="PTHR37300">
    <property type="entry name" value="UPF0291 PROTEIN CBO2609/CLC_2481"/>
    <property type="match status" value="1"/>
</dbReference>
<accession>E6MFT6</accession>
<dbReference type="Gene3D" id="1.10.287.540">
    <property type="entry name" value="Helix hairpin bin"/>
    <property type="match status" value="1"/>
</dbReference>
<reference evidence="4 5" key="1">
    <citation type="submission" date="2010-12" db="EMBL/GenBank/DDBJ databases">
        <authorList>
            <person name="Muzny D."/>
            <person name="Qin X."/>
            <person name="Deng J."/>
            <person name="Jiang H."/>
            <person name="Liu Y."/>
            <person name="Qu J."/>
            <person name="Song X.-Z."/>
            <person name="Zhang L."/>
            <person name="Thornton R."/>
            <person name="Coyle M."/>
            <person name="Francisco L."/>
            <person name="Jackson L."/>
            <person name="Javaid M."/>
            <person name="Korchina V."/>
            <person name="Kovar C."/>
            <person name="Mata R."/>
            <person name="Mathew T."/>
            <person name="Ngo R."/>
            <person name="Nguyen L."/>
            <person name="Nguyen N."/>
            <person name="Okwuonu G."/>
            <person name="Ongeri F."/>
            <person name="Pham C."/>
            <person name="Simmons D."/>
            <person name="Wilczek-Boney K."/>
            <person name="Hale W."/>
            <person name="Jakkamsetti A."/>
            <person name="Pham P."/>
            <person name="Ruth R."/>
            <person name="San Lucas F."/>
            <person name="Warren J."/>
            <person name="Zhang J."/>
            <person name="Zhao Z."/>
            <person name="Zhou C."/>
            <person name="Zhu D."/>
            <person name="Lee S."/>
            <person name="Bess C."/>
            <person name="Blankenburg K."/>
            <person name="Forbes L."/>
            <person name="Fu Q."/>
            <person name="Gubbala S."/>
            <person name="Hirani K."/>
            <person name="Jayaseelan J.C."/>
            <person name="Lara F."/>
            <person name="Munidasa M."/>
            <person name="Palculict T."/>
            <person name="Patil S."/>
            <person name="Pu L.-L."/>
            <person name="Saada N."/>
            <person name="Tang L."/>
            <person name="Weissenberger G."/>
            <person name="Zhu Y."/>
            <person name="Hemphill L."/>
            <person name="Shang Y."/>
            <person name="Youmans B."/>
            <person name="Ayvaz T."/>
            <person name="Ross M."/>
            <person name="Santibanez J."/>
            <person name="Aqrawi P."/>
            <person name="Gross S."/>
            <person name="Joshi V."/>
            <person name="Fowler G."/>
            <person name="Nazareth L."/>
            <person name="Reid J."/>
            <person name="Worley K."/>
            <person name="Petrosino J."/>
            <person name="Highlander S."/>
            <person name="Gibbs R."/>
        </authorList>
    </citation>
    <scope>NUCLEOTIDE SEQUENCE [LARGE SCALE GENOMIC DNA]</scope>
    <source>
        <strain evidence="4 5">ATCC 23263</strain>
    </source>
</reference>
<dbReference type="RefSeq" id="WP_006598271.1">
    <property type="nucleotide sequence ID" value="NZ_GL622359.1"/>
</dbReference>
<dbReference type="GO" id="GO:0005737">
    <property type="term" value="C:cytoplasm"/>
    <property type="evidence" value="ECO:0007669"/>
    <property type="project" value="UniProtKB-SubCell"/>
</dbReference>
<evidence type="ECO:0000256" key="1">
    <source>
        <dbReference type="ARBA" id="ARBA00022490"/>
    </source>
</evidence>
<comment type="caution">
    <text evidence="4">The sequence shown here is derived from an EMBL/GenBank/DDBJ whole genome shotgun (WGS) entry which is preliminary data.</text>
</comment>
<dbReference type="HAMAP" id="MF_01103">
    <property type="entry name" value="UPF0291"/>
    <property type="match status" value="1"/>
</dbReference>
<dbReference type="SUPFAM" id="SSF158221">
    <property type="entry name" value="YnzC-like"/>
    <property type="match status" value="1"/>
</dbReference>
<organism evidence="4 5">
    <name type="scientific">Pseudoramibacter alactolyticus ATCC 23263</name>
    <dbReference type="NCBI Taxonomy" id="887929"/>
    <lineage>
        <taxon>Bacteria</taxon>
        <taxon>Bacillati</taxon>
        <taxon>Bacillota</taxon>
        <taxon>Clostridia</taxon>
        <taxon>Eubacteriales</taxon>
        <taxon>Eubacteriaceae</taxon>
        <taxon>Pseudoramibacter</taxon>
    </lineage>
</organism>
<comment type="subcellular location">
    <subcellularLocation>
        <location evidence="2">Cytoplasm</location>
    </subcellularLocation>
</comment>
<feature type="compositionally biased region" description="Basic and acidic residues" evidence="3">
    <location>
        <begin position="14"/>
        <end position="28"/>
    </location>
</feature>
<evidence type="ECO:0000256" key="2">
    <source>
        <dbReference type="HAMAP-Rule" id="MF_01103"/>
    </source>
</evidence>